<dbReference type="EMBL" id="BGZK01000061">
    <property type="protein sequence ID" value="GBP14101.1"/>
    <property type="molecule type" value="Genomic_DNA"/>
</dbReference>
<feature type="compositionally biased region" description="Basic and acidic residues" evidence="1">
    <location>
        <begin position="31"/>
        <end position="40"/>
    </location>
</feature>
<keyword evidence="3" id="KW-1185">Reference proteome</keyword>
<feature type="region of interest" description="Disordered" evidence="1">
    <location>
        <begin position="1"/>
        <end position="20"/>
    </location>
</feature>
<sequence>MRGISSAAPRALRPRPAAYGDCLRHNSRKQQVYERADKMSPARAPPSPRGRALSAPPTIRAIIAASRGSRCGRLAPRTYLCELHKYGTRQTPFYDPAE</sequence>
<evidence type="ECO:0000313" key="2">
    <source>
        <dbReference type="EMBL" id="GBP14101.1"/>
    </source>
</evidence>
<evidence type="ECO:0000313" key="3">
    <source>
        <dbReference type="Proteomes" id="UP000299102"/>
    </source>
</evidence>
<accession>A0A4C1TLA9</accession>
<dbReference type="Proteomes" id="UP000299102">
    <property type="component" value="Unassembled WGS sequence"/>
</dbReference>
<proteinExistence type="predicted"/>
<reference evidence="2 3" key="1">
    <citation type="journal article" date="2019" name="Commun. Biol.">
        <title>The bagworm genome reveals a unique fibroin gene that provides high tensile strength.</title>
        <authorList>
            <person name="Kono N."/>
            <person name="Nakamura H."/>
            <person name="Ohtoshi R."/>
            <person name="Tomita M."/>
            <person name="Numata K."/>
            <person name="Arakawa K."/>
        </authorList>
    </citation>
    <scope>NUCLEOTIDE SEQUENCE [LARGE SCALE GENOMIC DNA]</scope>
</reference>
<feature type="region of interest" description="Disordered" evidence="1">
    <location>
        <begin position="25"/>
        <end position="56"/>
    </location>
</feature>
<evidence type="ECO:0000256" key="1">
    <source>
        <dbReference type="SAM" id="MobiDB-lite"/>
    </source>
</evidence>
<comment type="caution">
    <text evidence="2">The sequence shown here is derived from an EMBL/GenBank/DDBJ whole genome shotgun (WGS) entry which is preliminary data.</text>
</comment>
<organism evidence="2 3">
    <name type="scientific">Eumeta variegata</name>
    <name type="common">Bagworm moth</name>
    <name type="synonym">Eumeta japonica</name>
    <dbReference type="NCBI Taxonomy" id="151549"/>
    <lineage>
        <taxon>Eukaryota</taxon>
        <taxon>Metazoa</taxon>
        <taxon>Ecdysozoa</taxon>
        <taxon>Arthropoda</taxon>
        <taxon>Hexapoda</taxon>
        <taxon>Insecta</taxon>
        <taxon>Pterygota</taxon>
        <taxon>Neoptera</taxon>
        <taxon>Endopterygota</taxon>
        <taxon>Lepidoptera</taxon>
        <taxon>Glossata</taxon>
        <taxon>Ditrysia</taxon>
        <taxon>Tineoidea</taxon>
        <taxon>Psychidae</taxon>
        <taxon>Oiketicinae</taxon>
        <taxon>Eumeta</taxon>
    </lineage>
</organism>
<protein>
    <submittedName>
        <fullName evidence="2">Uncharacterized protein</fullName>
    </submittedName>
</protein>
<feature type="compositionally biased region" description="Low complexity" evidence="1">
    <location>
        <begin position="7"/>
        <end position="18"/>
    </location>
</feature>
<dbReference type="AlphaFoldDB" id="A0A4C1TLA9"/>
<name>A0A4C1TLA9_EUMVA</name>
<gene>
    <name evidence="2" type="ORF">EVAR_102775_1</name>
</gene>